<dbReference type="EMBL" id="JAWDJW010001970">
    <property type="protein sequence ID" value="KAK3078353.1"/>
    <property type="molecule type" value="Genomic_DNA"/>
</dbReference>
<accession>A0ACC3DP82</accession>
<keyword evidence="2" id="KW-1185">Reference proteome</keyword>
<gene>
    <name evidence="1" type="ORF">LTS18_007736</name>
</gene>
<comment type="caution">
    <text evidence="1">The sequence shown here is derived from an EMBL/GenBank/DDBJ whole genome shotgun (WGS) entry which is preliminary data.</text>
</comment>
<evidence type="ECO:0000313" key="1">
    <source>
        <dbReference type="EMBL" id="KAK3078353.1"/>
    </source>
</evidence>
<protein>
    <submittedName>
        <fullName evidence="1">Uncharacterized protein</fullName>
    </submittedName>
</protein>
<name>A0ACC3DP82_9PEZI</name>
<evidence type="ECO:0000313" key="2">
    <source>
        <dbReference type="Proteomes" id="UP001186974"/>
    </source>
</evidence>
<organism evidence="1 2">
    <name type="scientific">Coniosporium uncinatum</name>
    <dbReference type="NCBI Taxonomy" id="93489"/>
    <lineage>
        <taxon>Eukaryota</taxon>
        <taxon>Fungi</taxon>
        <taxon>Dikarya</taxon>
        <taxon>Ascomycota</taxon>
        <taxon>Pezizomycotina</taxon>
        <taxon>Dothideomycetes</taxon>
        <taxon>Dothideomycetes incertae sedis</taxon>
        <taxon>Coniosporium</taxon>
    </lineage>
</organism>
<reference evidence="1" key="1">
    <citation type="submission" date="2024-09" db="EMBL/GenBank/DDBJ databases">
        <title>Black Yeasts Isolated from many extreme environments.</title>
        <authorList>
            <person name="Coleine C."/>
            <person name="Stajich J.E."/>
            <person name="Selbmann L."/>
        </authorList>
    </citation>
    <scope>NUCLEOTIDE SEQUENCE</scope>
    <source>
        <strain evidence="1">CCFEE 5737</strain>
    </source>
</reference>
<sequence length="808" mass="89318">MASHDFSHRRNQSTPQSIPLQDLAASTPEQQDDYRTHSRRRTLSDRGRDFLRNRNSIVGAGQWTSAYAPITERSPSPTGRAPINQGIRLVTPNLAKPTISAPGNGDFSPTVDGAAFQEAMGFAGLSFQGETPSRAAPSRPYYGRAGSIPSLITHDSDMTLEQQELDSSAYSDTTPLTDRTHLQPASGPEPRTPTGQKHDRRKSSVRFSPMAERNPGGMLGDDLANAEAGLHTPSGSSPRRSSSLKRSISSSSPTSPLQRAGTIVRNMSQRVVNVSNEDQERLVERARRKSSIRHPRPSLSITLPSVNEYTTDGAVSPDTHPVEKTPSPQTAHSPSPSPALSPPPTPSSEPFANPLRGKSLGVFSADNKLRLRLCDLLVHPATEPFILLLIVFQTILLAVDAASPALYNDTRQESWGKDWRDFALLILFVIYTAEIVVRSIVSGFLINPSEYSTINRQVSFRKAIYDRVQILFAPAHEQLTPSRQSSFAPQQSILRSFTANKLLPDQPLSARDQQRVRLAHRAFLRHSFNRLDFLAVGAFWINLVLFILQVGTAKHIAVFRMLSCLRIVRLLSITSGTSVILRSLKKAAPLLVNVAVLIGFFWLLFAIVGVQSFKASLRRSCVWFDPDFSQFPSNLAGNYTLEMQFCGGWLASNGSQMPWLLPDGQNGSSINKGYICPVNSVCIQGDNPYNGTVNFDNIFNSFELVFVIMTSNTFSDLLYYLADSDMLAAALFFAVGIIILYLWLINLLVAVITSSFQVIREESKGSAFTTDDENLLAPHEDEHHEDSPKKKINKLRQLFAKTKPFWIG</sequence>
<feature type="non-terminal residue" evidence="1">
    <location>
        <position position="808"/>
    </location>
</feature>
<proteinExistence type="predicted"/>
<dbReference type="Proteomes" id="UP001186974">
    <property type="component" value="Unassembled WGS sequence"/>
</dbReference>